<organism evidence="1">
    <name type="scientific">Oikopleura dioica</name>
    <name type="common">Tunicate</name>
    <dbReference type="NCBI Taxonomy" id="34765"/>
    <lineage>
        <taxon>Eukaryota</taxon>
        <taxon>Metazoa</taxon>
        <taxon>Chordata</taxon>
        <taxon>Tunicata</taxon>
        <taxon>Appendicularia</taxon>
        <taxon>Copelata</taxon>
        <taxon>Oikopleuridae</taxon>
        <taxon>Oikopleura</taxon>
    </lineage>
</organism>
<evidence type="ECO:0000313" key="1">
    <source>
        <dbReference type="EMBL" id="CBY13843.1"/>
    </source>
</evidence>
<dbReference type="Proteomes" id="UP000011014">
    <property type="component" value="Unassembled WGS sequence"/>
</dbReference>
<reference evidence="1" key="1">
    <citation type="journal article" date="2010" name="Science">
        <title>Plasticity of animal genome architecture unmasked by rapid evolution of a pelagic tunicate.</title>
        <authorList>
            <person name="Denoeud F."/>
            <person name="Henriet S."/>
            <person name="Mungpakdee S."/>
            <person name="Aury J.M."/>
            <person name="Da Silva C."/>
            <person name="Brinkmann H."/>
            <person name="Mikhaleva J."/>
            <person name="Olsen L.C."/>
            <person name="Jubin C."/>
            <person name="Canestro C."/>
            <person name="Bouquet J.M."/>
            <person name="Danks G."/>
            <person name="Poulain J."/>
            <person name="Campsteijn C."/>
            <person name="Adamski M."/>
            <person name="Cross I."/>
            <person name="Yadetie F."/>
            <person name="Muffato M."/>
            <person name="Louis A."/>
            <person name="Butcher S."/>
            <person name="Tsagkogeorga G."/>
            <person name="Konrad A."/>
            <person name="Singh S."/>
            <person name="Jensen M.F."/>
            <person name="Cong E.H."/>
            <person name="Eikeseth-Otteraa H."/>
            <person name="Noel B."/>
            <person name="Anthouard V."/>
            <person name="Porcel B.M."/>
            <person name="Kachouri-Lafond R."/>
            <person name="Nishino A."/>
            <person name="Ugolini M."/>
            <person name="Chourrout P."/>
            <person name="Nishida H."/>
            <person name="Aasland R."/>
            <person name="Huzurbazar S."/>
            <person name="Westhof E."/>
            <person name="Delsuc F."/>
            <person name="Lehrach H."/>
            <person name="Reinhardt R."/>
            <person name="Weissenbach J."/>
            <person name="Roy S.W."/>
            <person name="Artiguenave F."/>
            <person name="Postlethwait J.H."/>
            <person name="Manak J.R."/>
            <person name="Thompson E.M."/>
            <person name="Jaillon O."/>
            <person name="Du Pasquier L."/>
            <person name="Boudinot P."/>
            <person name="Liberles D.A."/>
            <person name="Volff J.N."/>
            <person name="Philippe H."/>
            <person name="Lenhard B."/>
            <person name="Roest Crollius H."/>
            <person name="Wincker P."/>
            <person name="Chourrout D."/>
        </authorList>
    </citation>
    <scope>NUCLEOTIDE SEQUENCE [LARGE SCALE GENOMIC DNA]</scope>
</reference>
<protein>
    <submittedName>
        <fullName evidence="1">Uncharacterized protein</fullName>
    </submittedName>
</protein>
<name>E4XVY8_OIKDI</name>
<evidence type="ECO:0000313" key="3">
    <source>
        <dbReference type="Proteomes" id="UP000001307"/>
    </source>
</evidence>
<dbReference type="Proteomes" id="UP000001307">
    <property type="component" value="Unassembled WGS sequence"/>
</dbReference>
<evidence type="ECO:0000313" key="2">
    <source>
        <dbReference type="EMBL" id="CBY35116.1"/>
    </source>
</evidence>
<dbReference type="EMBL" id="FN654588">
    <property type="protein sequence ID" value="CBY35116.1"/>
    <property type="molecule type" value="Genomic_DNA"/>
</dbReference>
<dbReference type="InParanoid" id="E4XVY8"/>
<keyword evidence="3" id="KW-1185">Reference proteome</keyword>
<accession>E4XVY8</accession>
<gene>
    <name evidence="1" type="ORF">GSOID_T00006791001</name>
    <name evidence="2" type="ORF">GSOID_T00026920001</name>
</gene>
<sequence length="105" mass="12478">MSAASNTPGYKLKELGSMDKAKEKINEYYEFCKGFSRKNQKKRFRVDRIQRKKNYSLFNVDIQRGRARKNLTVMTKSNIWDKFSYFNKEDKASERKGSKKEKGTF</sequence>
<dbReference type="EMBL" id="FN653226">
    <property type="protein sequence ID" value="CBY13843.1"/>
    <property type="molecule type" value="Genomic_DNA"/>
</dbReference>
<dbReference type="AlphaFoldDB" id="E4XVY8"/>
<proteinExistence type="predicted"/>